<dbReference type="PANTHER" id="PTHR10102:SF0">
    <property type="entry name" value="DNA-DIRECTED RNA POLYMERASE, MITOCHONDRIAL"/>
    <property type="match status" value="1"/>
</dbReference>
<dbReference type="EC" id="2.7.7.6" evidence="2 9"/>
<dbReference type="SUPFAM" id="SSF56672">
    <property type="entry name" value="DNA/RNA polymerases"/>
    <property type="match status" value="1"/>
</dbReference>
<dbReference type="PANTHER" id="PTHR10102">
    <property type="entry name" value="DNA-DIRECTED RNA POLYMERASE, MITOCHONDRIAL"/>
    <property type="match status" value="1"/>
</dbReference>
<feature type="domain" description="DNA-directed RNA polymerase N-terminal" evidence="10">
    <location>
        <begin position="19"/>
        <end position="307"/>
    </location>
</feature>
<evidence type="ECO:0000256" key="4">
    <source>
        <dbReference type="ARBA" id="ARBA00022679"/>
    </source>
</evidence>
<dbReference type="Gene3D" id="1.10.287.260">
    <property type="match status" value="1"/>
</dbReference>
<evidence type="ECO:0000313" key="12">
    <source>
        <dbReference type="Proteomes" id="UP000201918"/>
    </source>
</evidence>
<dbReference type="KEGG" id="vg:26520536"/>
<dbReference type="Proteomes" id="UP000201918">
    <property type="component" value="Segment"/>
</dbReference>
<dbReference type="Gene3D" id="1.10.150.20">
    <property type="entry name" value="5' to 3' exonuclease, C-terminal subdomain"/>
    <property type="match status" value="1"/>
</dbReference>
<comment type="catalytic activity">
    <reaction evidence="8 9">
        <text>RNA(n) + a ribonucleoside 5'-triphosphate = RNA(n+1) + diphosphate</text>
        <dbReference type="Rhea" id="RHEA:21248"/>
        <dbReference type="Rhea" id="RHEA-COMP:14527"/>
        <dbReference type="Rhea" id="RHEA-COMP:17342"/>
        <dbReference type="ChEBI" id="CHEBI:33019"/>
        <dbReference type="ChEBI" id="CHEBI:61557"/>
        <dbReference type="ChEBI" id="CHEBI:140395"/>
        <dbReference type="EC" id="2.7.7.6"/>
    </reaction>
</comment>
<keyword evidence="4 9" id="KW-0808">Transferase</keyword>
<comment type="similarity">
    <text evidence="1 9">Belongs to the phage and mitochondrial RNA polymerase family.</text>
</comment>
<keyword evidence="7" id="KW-1195">Viral transcription</keyword>
<evidence type="ECO:0000256" key="3">
    <source>
        <dbReference type="ARBA" id="ARBA00022478"/>
    </source>
</evidence>
<evidence type="ECO:0000256" key="2">
    <source>
        <dbReference type="ARBA" id="ARBA00012418"/>
    </source>
</evidence>
<dbReference type="InterPro" id="IPR029262">
    <property type="entry name" value="RPOL_N"/>
</dbReference>
<dbReference type="OrthoDB" id="309at10239"/>
<accession>A0A0F7INH1</accession>
<dbReference type="Gene3D" id="1.10.1320.10">
    <property type="entry name" value="DNA-directed RNA polymerase, N-terminal domain"/>
    <property type="match status" value="1"/>
</dbReference>
<sequence>MEYNPLTELASLYGEDLAAEQLRLEAEAYSLGEKRFMEAMEFKAETGQAGDTRVARPLVAELLPKLSMKIIEFIAFQRNGKPGKKAAAFKYIQGIDPDRISYLAIRTALNLSVASELPVVQLCEAIGRDVEDEARFGRIREQDEKAFKQRIAPEILKRSADHFKRAYARAVEVSMKDAGDLGAWESWGSSNRVAVGFKMVELMIEIGILVLSDINPGNPKMHKKVITLSDEVSRWLSERAQFLAGCNPMWSPSVVPPKPWTGIHRGAYWGRGKSNPKFIRGLGKQARKRYYDVDLSNVMNAVNLIQSTPWKVNAKVLEVAREVSQWKHISIDGIASPEVVAKPVRLEGMDDDEKVLKTWKREAAKTWRKERARRSRRMAMELVLEQANRFVKYDRIWFPHNVDFRSRVYSIPSALSPQGNDLSKGLLMLADATPMGKDGEYWLRMHIANVAGLDKEPMDVRQKWTYDHEDLILETAENPLENLWWATEADSPFCFLAACLEYRNWKASHNPEAYVCGLPIAFDGSCSGIQHFSAMLRDEVGGAAVNLTPGERPSDIYRIVSDKVQEVINHDLIHGSDNVMTEQVCDETGDILERIQYGSKAVAKWWNDYGITRKVTKRSVMTLPYGSKKFGFADQLLEDIIMPAVDSKGEHVFPAPATAARYMADLIWTALETTVVAAVGAMAWLQKAAGALASQGMPATWTTPVGFPVWQEYKVKATKRVDTVICGSIRMTMTVELTEKTEENELDRHKQVSAISPNFVHSMDASHLMMTVLAAAEQGVQHFVMIHDSFGTCPGNAGAMFRVVRETMVKTYTENDVILGFYEGFAADLTEKNAEKIPALPPKGELNLEEILESRYCFC</sequence>
<dbReference type="InterPro" id="IPR043502">
    <property type="entry name" value="DNA/RNA_pol_sf"/>
</dbReference>
<dbReference type="GO" id="GO:0006351">
    <property type="term" value="P:DNA-templated transcription"/>
    <property type="evidence" value="ECO:0007669"/>
    <property type="project" value="InterPro"/>
</dbReference>
<dbReference type="GeneID" id="26520536"/>
<dbReference type="InterPro" id="IPR046950">
    <property type="entry name" value="DNA-dir_Rpol_C_phage-type"/>
</dbReference>
<comment type="function">
    <text evidence="9">DNA-dependent RNA polymerase catalyzes the transcription of DNA into RNA using the four ribonucleoside triphosphates as substrates.</text>
</comment>
<dbReference type="Pfam" id="PF14700">
    <property type="entry name" value="RPOL_N"/>
    <property type="match status" value="1"/>
</dbReference>
<dbReference type="Gene3D" id="1.10.287.280">
    <property type="match status" value="1"/>
</dbReference>
<evidence type="ECO:0000259" key="10">
    <source>
        <dbReference type="SMART" id="SM01311"/>
    </source>
</evidence>
<dbReference type="GO" id="GO:0003677">
    <property type="term" value="F:DNA binding"/>
    <property type="evidence" value="ECO:0007669"/>
    <property type="project" value="InterPro"/>
</dbReference>
<reference evidence="11 12" key="1">
    <citation type="submission" date="2015-04" db="EMBL/GenBank/DDBJ databases">
        <title>Isolation and genomic analysis of Delftia bacteriophage IME-DE1.</title>
        <authorList>
            <person name="Kang H."/>
        </authorList>
    </citation>
    <scope>NUCLEOTIDE SEQUENCE [LARGE SCALE GENOMIC DNA]</scope>
</reference>
<keyword evidence="3 9" id="KW-0240">DNA-directed RNA polymerase</keyword>
<dbReference type="GO" id="GO:0003899">
    <property type="term" value="F:DNA-directed RNA polymerase activity"/>
    <property type="evidence" value="ECO:0007669"/>
    <property type="project" value="UniProtKB-EC"/>
</dbReference>
<evidence type="ECO:0000256" key="7">
    <source>
        <dbReference type="ARBA" id="ARBA00023314"/>
    </source>
</evidence>
<dbReference type="SMART" id="SM01311">
    <property type="entry name" value="RPOL_N"/>
    <property type="match status" value="1"/>
</dbReference>
<dbReference type="InterPro" id="IPR024075">
    <property type="entry name" value="DNA-dir_RNA_pol_helix_hairp_sf"/>
</dbReference>
<dbReference type="InterPro" id="IPR037159">
    <property type="entry name" value="RNA_POL_N_sf"/>
</dbReference>
<evidence type="ECO:0000256" key="8">
    <source>
        <dbReference type="ARBA" id="ARBA00048552"/>
    </source>
</evidence>
<protein>
    <recommendedName>
        <fullName evidence="2 9">DNA-directed RNA polymerase</fullName>
        <ecNumber evidence="2 9">2.7.7.6</ecNumber>
    </recommendedName>
</protein>
<evidence type="ECO:0000313" key="11">
    <source>
        <dbReference type="EMBL" id="AKG94487.1"/>
    </source>
</evidence>
<evidence type="ECO:0000256" key="9">
    <source>
        <dbReference type="RuleBase" id="RU003805"/>
    </source>
</evidence>
<evidence type="ECO:0000256" key="5">
    <source>
        <dbReference type="ARBA" id="ARBA00022695"/>
    </source>
</evidence>
<dbReference type="PROSITE" id="PS00900">
    <property type="entry name" value="RNA_POL_PHAGE_1"/>
    <property type="match status" value="1"/>
</dbReference>
<name>A0A0F7INH1_9CAUD</name>
<dbReference type="RefSeq" id="YP_009191807.1">
    <property type="nucleotide sequence ID" value="NC_028702.1"/>
</dbReference>
<keyword evidence="5 9" id="KW-0548">Nucleotidyltransferase</keyword>
<dbReference type="PROSITE" id="PS00489">
    <property type="entry name" value="RNA_POL_PHAGE_2"/>
    <property type="match status" value="1"/>
</dbReference>
<proteinExistence type="inferred from homology"/>
<dbReference type="EMBL" id="KR153873">
    <property type="protein sequence ID" value="AKG94487.1"/>
    <property type="molecule type" value="Genomic_DNA"/>
</dbReference>
<dbReference type="Pfam" id="PF00940">
    <property type="entry name" value="RNA_pol"/>
    <property type="match status" value="1"/>
</dbReference>
<organism evidence="11 12">
    <name type="scientific">Delftia phage IME-DE1</name>
    <dbReference type="NCBI Taxonomy" id="1647385"/>
    <lineage>
        <taxon>Viruses</taxon>
        <taxon>Duplodnaviria</taxon>
        <taxon>Heunggongvirae</taxon>
        <taxon>Uroviricota</taxon>
        <taxon>Caudoviricetes</taxon>
        <taxon>Autographivirales</taxon>
        <taxon>Autotranscriptaviridae</taxon>
        <taxon>Piedvirus</taxon>
        <taxon>Piedvirus IMEDE1</taxon>
    </lineage>
</organism>
<dbReference type="InterPro" id="IPR002092">
    <property type="entry name" value="DNA-dir_Rpol_phage-type"/>
</dbReference>
<dbReference type="GO" id="GO:0019083">
    <property type="term" value="P:viral transcription"/>
    <property type="evidence" value="ECO:0007669"/>
    <property type="project" value="UniProtKB-KW"/>
</dbReference>
<evidence type="ECO:0000256" key="6">
    <source>
        <dbReference type="ARBA" id="ARBA00023163"/>
    </source>
</evidence>
<dbReference type="GO" id="GO:0000428">
    <property type="term" value="C:DNA-directed RNA polymerase complex"/>
    <property type="evidence" value="ECO:0007669"/>
    <property type="project" value="UniProtKB-KW"/>
</dbReference>
<keyword evidence="6 9" id="KW-0804">Transcription</keyword>
<evidence type="ECO:0000256" key="1">
    <source>
        <dbReference type="ARBA" id="ARBA00009493"/>
    </source>
</evidence>
<keyword evidence="12" id="KW-1185">Reference proteome</keyword>